<sequence length="358" mass="38479">MSGWRALLFSFLGLCFPLQACLQSAAEPVNTVLAATILGAEPRQVVIHNNLSLATPTAAGVLALYNANNLQLLDQLQQWPVTGGQIGAILAQPAVLDSNYDGIADAVYLIDAAGLLWFVGLGRSGFAAAELIADFSGLGYRFEQPLQLIKTRAPAPSGQLQYQITLLLTASDSQQTSIVIALKHRPQRAAVAVLSDLTDRSSIAAEEQRHGIDEQLWMAMQQSSGWYVRLPRQLISKPQVYAGVVYLLSAKAGTADSDCTLAADASPLLHALHLHHAGLVYTQRARQVALQQSGELALEQSENGGLQLVLQRGELTQSLETELQAISSECADCTEPLTAAQFPQLIRLATFQTEYGAH</sequence>
<evidence type="ECO:0008006" key="4">
    <source>
        <dbReference type="Google" id="ProtNLM"/>
    </source>
</evidence>
<reference evidence="2 3" key="1">
    <citation type="journal article" date="2023" name="Ecotoxicol. Environ. Saf.">
        <title>Mercury remediation potential of mercury-resistant strain Rheinheimera metallidurans sp. nov. isolated from a municipal waste dumping site.</title>
        <authorList>
            <person name="Yadav V."/>
            <person name="Manjhi A."/>
            <person name="Vadakedath N."/>
        </authorList>
    </citation>
    <scope>NUCLEOTIDE SEQUENCE [LARGE SCALE GENOMIC DNA]</scope>
    <source>
        <strain evidence="2 3">E-49</strain>
    </source>
</reference>
<name>A0ABU8CAL8_9GAMM</name>
<comment type="caution">
    <text evidence="2">The sequence shown here is derived from an EMBL/GenBank/DDBJ whole genome shotgun (WGS) entry which is preliminary data.</text>
</comment>
<proteinExistence type="predicted"/>
<feature type="signal peptide" evidence="1">
    <location>
        <begin position="1"/>
        <end position="20"/>
    </location>
</feature>
<gene>
    <name evidence="2" type="ORF">MN202_15750</name>
</gene>
<dbReference type="EMBL" id="JALAAR010000015">
    <property type="protein sequence ID" value="MEH8018696.1"/>
    <property type="molecule type" value="Genomic_DNA"/>
</dbReference>
<feature type="chain" id="PRO_5046867045" description="VCBS repeat-containing protein" evidence="1">
    <location>
        <begin position="21"/>
        <end position="358"/>
    </location>
</feature>
<organism evidence="2 3">
    <name type="scientific">Rheinheimera muenzenbergensis</name>
    <dbReference type="NCBI Taxonomy" id="1193628"/>
    <lineage>
        <taxon>Bacteria</taxon>
        <taxon>Pseudomonadati</taxon>
        <taxon>Pseudomonadota</taxon>
        <taxon>Gammaproteobacteria</taxon>
        <taxon>Chromatiales</taxon>
        <taxon>Chromatiaceae</taxon>
        <taxon>Rheinheimera</taxon>
    </lineage>
</organism>
<keyword evidence="1" id="KW-0732">Signal</keyword>
<evidence type="ECO:0000313" key="3">
    <source>
        <dbReference type="Proteomes" id="UP001375382"/>
    </source>
</evidence>
<keyword evidence="3" id="KW-1185">Reference proteome</keyword>
<evidence type="ECO:0000256" key="1">
    <source>
        <dbReference type="SAM" id="SignalP"/>
    </source>
</evidence>
<dbReference type="Proteomes" id="UP001375382">
    <property type="component" value="Unassembled WGS sequence"/>
</dbReference>
<dbReference type="RefSeq" id="WP_335737099.1">
    <property type="nucleotide sequence ID" value="NZ_JALAAR010000015.1"/>
</dbReference>
<evidence type="ECO:0000313" key="2">
    <source>
        <dbReference type="EMBL" id="MEH8018696.1"/>
    </source>
</evidence>
<protein>
    <recommendedName>
        <fullName evidence="4">VCBS repeat-containing protein</fullName>
    </recommendedName>
</protein>
<accession>A0ABU8CAL8</accession>